<keyword evidence="3" id="KW-1185">Reference proteome</keyword>
<dbReference type="Pfam" id="PF10746">
    <property type="entry name" value="Phage_holin_2_2"/>
    <property type="match status" value="1"/>
</dbReference>
<dbReference type="Proteomes" id="UP000515980">
    <property type="component" value="Segment"/>
</dbReference>
<reference evidence="2 3" key="1">
    <citation type="submission" date="2020-07" db="EMBL/GenBank/DDBJ databases">
        <authorList>
            <person name="Rupe E.O."/>
            <person name="Bordelon E."/>
            <person name="Abraham A."/>
            <person name="Temple L."/>
            <person name="McNeal J."/>
        </authorList>
    </citation>
    <scope>NUCLEOTIDE SEQUENCE [LARGE SCALE GENOMIC DNA]</scope>
</reference>
<dbReference type="InterPro" id="IPR019682">
    <property type="entry name" value="Phage_T7_Gp17.5_holin"/>
</dbReference>
<dbReference type="GO" id="GO:0044659">
    <property type="term" value="P:viral release from host cell by cytolysis"/>
    <property type="evidence" value="ECO:0007669"/>
    <property type="project" value="InterPro"/>
</dbReference>
<organism evidence="2 3">
    <name type="scientific">Pseudomonas phage Stalingrad</name>
    <dbReference type="NCBI Taxonomy" id="2762287"/>
    <lineage>
        <taxon>Viruses</taxon>
        <taxon>Duplodnaviria</taxon>
        <taxon>Heunggongvirae</taxon>
        <taxon>Uroviricota</taxon>
        <taxon>Caudoviricetes</taxon>
        <taxon>Autographivirales</taxon>
        <taxon>Autotranscriptaviridae</taxon>
        <taxon>Studiervirinae</taxon>
        <taxon>Troedvirus</taxon>
        <taxon>Troedvirus stalingrad</taxon>
    </lineage>
</organism>
<evidence type="ECO:0000313" key="3">
    <source>
        <dbReference type="Proteomes" id="UP000515980"/>
    </source>
</evidence>
<proteinExistence type="predicted"/>
<evidence type="ECO:0000256" key="1">
    <source>
        <dbReference type="SAM" id="Phobius"/>
    </source>
</evidence>
<evidence type="ECO:0000313" key="2">
    <source>
        <dbReference type="EMBL" id="QNJ57263.1"/>
    </source>
</evidence>
<feature type="transmembrane region" description="Helical" evidence="1">
    <location>
        <begin position="33"/>
        <end position="51"/>
    </location>
</feature>
<dbReference type="EMBL" id="MT711887">
    <property type="protein sequence ID" value="QNJ57263.1"/>
    <property type="molecule type" value="Genomic_DNA"/>
</dbReference>
<name>A0A7G8LJ41_9CAUD</name>
<protein>
    <submittedName>
        <fullName evidence="2">Holin</fullName>
    </submittedName>
</protein>
<keyword evidence="1" id="KW-0812">Transmembrane</keyword>
<sequence>MDTTEGAVRAAPIVGAICADTLATLQGLTLNELFYIVTIVYTLVQMFLVIWKTVREERRKDKENQNG</sequence>
<keyword evidence="1" id="KW-1133">Transmembrane helix</keyword>
<gene>
    <name evidence="2" type="ORF">Stalingrad_44</name>
</gene>
<accession>A0A7G8LJ41</accession>
<keyword evidence="1" id="KW-0472">Membrane</keyword>